<comment type="caution">
    <text evidence="1">The sequence shown here is derived from an EMBL/GenBank/DDBJ whole genome shotgun (WGS) entry which is preliminary data.</text>
</comment>
<dbReference type="GO" id="GO:0016301">
    <property type="term" value="F:kinase activity"/>
    <property type="evidence" value="ECO:0007669"/>
    <property type="project" value="UniProtKB-KW"/>
</dbReference>
<gene>
    <name evidence="1" type="ORF">B0T17DRAFT_485534</name>
</gene>
<dbReference type="AlphaFoldDB" id="A0AA39XNJ4"/>
<organism evidence="1 2">
    <name type="scientific">Bombardia bombarda</name>
    <dbReference type="NCBI Taxonomy" id="252184"/>
    <lineage>
        <taxon>Eukaryota</taxon>
        <taxon>Fungi</taxon>
        <taxon>Dikarya</taxon>
        <taxon>Ascomycota</taxon>
        <taxon>Pezizomycotina</taxon>
        <taxon>Sordariomycetes</taxon>
        <taxon>Sordariomycetidae</taxon>
        <taxon>Sordariales</taxon>
        <taxon>Lasiosphaeriaceae</taxon>
        <taxon>Bombardia</taxon>
    </lineage>
</organism>
<accession>A0AA39XNJ4</accession>
<sequence length="370" mass="41321">MAHPESARQALEIQRELSNTKYACSVLEPLSGGTVNYIFKGLLTQPLEDGTTEIAIKHGEGFIASNPGFELTTARCGVEEGCLESMSRLPAVTSGCVSVRTPKLYHFNQESNTQIQECFNQSVDLKTYALRYFSKAGHVSRKSQCLDIGHGLGAWLRSLHDWVVHPEQSQLQETAMSNTALQAVKLKFNYLLLVPTVDRHPSILEEARGTFEQVEMMGKKELESPDIQVIHGDFWTGNALLPDIPLEKGAQTSIFIVDWEMCQLGVRPLDVGQMIAELYELFLFKGIEEGKWVIEGFAAGYGYIDDNFAFRTAIHVGTHLVCWGSRVPGWGSEAQIEQVVARGRDLIVHAWHKDRSWFEAGELACLFSRS</sequence>
<proteinExistence type="predicted"/>
<keyword evidence="2" id="KW-1185">Reference proteome</keyword>
<keyword evidence="1" id="KW-0808">Transferase</keyword>
<dbReference type="InterPro" id="IPR011009">
    <property type="entry name" value="Kinase-like_dom_sf"/>
</dbReference>
<dbReference type="EMBL" id="JAULSR010000001">
    <property type="protein sequence ID" value="KAK0637308.1"/>
    <property type="molecule type" value="Genomic_DNA"/>
</dbReference>
<dbReference type="Gene3D" id="3.90.1200.10">
    <property type="match status" value="1"/>
</dbReference>
<dbReference type="Gene3D" id="3.30.200.20">
    <property type="entry name" value="Phosphorylase Kinase, domain 1"/>
    <property type="match status" value="1"/>
</dbReference>
<name>A0AA39XNJ4_9PEZI</name>
<keyword evidence="1" id="KW-0418">Kinase</keyword>
<evidence type="ECO:0000313" key="1">
    <source>
        <dbReference type="EMBL" id="KAK0637308.1"/>
    </source>
</evidence>
<dbReference type="SUPFAM" id="SSF56112">
    <property type="entry name" value="Protein kinase-like (PK-like)"/>
    <property type="match status" value="1"/>
</dbReference>
<protein>
    <submittedName>
        <fullName evidence="1">Kinase-like domain-containing protein</fullName>
    </submittedName>
</protein>
<evidence type="ECO:0000313" key="2">
    <source>
        <dbReference type="Proteomes" id="UP001174934"/>
    </source>
</evidence>
<dbReference type="Proteomes" id="UP001174934">
    <property type="component" value="Unassembled WGS sequence"/>
</dbReference>
<reference evidence="1" key="1">
    <citation type="submission" date="2023-06" db="EMBL/GenBank/DDBJ databases">
        <title>Genome-scale phylogeny and comparative genomics of the fungal order Sordariales.</title>
        <authorList>
            <consortium name="Lawrence Berkeley National Laboratory"/>
            <person name="Hensen N."/>
            <person name="Bonometti L."/>
            <person name="Westerberg I."/>
            <person name="Brannstrom I.O."/>
            <person name="Guillou S."/>
            <person name="Cros-Aarteil S."/>
            <person name="Calhoun S."/>
            <person name="Haridas S."/>
            <person name="Kuo A."/>
            <person name="Mondo S."/>
            <person name="Pangilinan J."/>
            <person name="Riley R."/>
            <person name="LaButti K."/>
            <person name="Andreopoulos B."/>
            <person name="Lipzen A."/>
            <person name="Chen C."/>
            <person name="Yanf M."/>
            <person name="Daum C."/>
            <person name="Ng V."/>
            <person name="Clum A."/>
            <person name="Steindorff A."/>
            <person name="Ohm R."/>
            <person name="Martin F."/>
            <person name="Silar P."/>
            <person name="Natvig D."/>
            <person name="Lalanne C."/>
            <person name="Gautier V."/>
            <person name="Ament-velasquez S.L."/>
            <person name="Kruys A."/>
            <person name="Hutchinson M.I."/>
            <person name="Powell A.J."/>
            <person name="Barry K."/>
            <person name="Miller A.N."/>
            <person name="Grigoriev I.V."/>
            <person name="Debuchy R."/>
            <person name="Gladieux P."/>
            <person name="Thoren M.H."/>
            <person name="Johannesson H."/>
        </authorList>
    </citation>
    <scope>NUCLEOTIDE SEQUENCE</scope>
    <source>
        <strain evidence="1">SMH3391-2</strain>
    </source>
</reference>